<name>A0ABU2IRK4_9LIST</name>
<dbReference type="RefSeq" id="WP_311178998.1">
    <property type="nucleotide sequence ID" value="NZ_JASAZZ010000006.1"/>
</dbReference>
<evidence type="ECO:0000313" key="2">
    <source>
        <dbReference type="Proteomes" id="UP001252688"/>
    </source>
</evidence>
<protein>
    <submittedName>
        <fullName evidence="1">Uncharacterized protein</fullName>
    </submittedName>
</protein>
<dbReference type="Proteomes" id="UP001252688">
    <property type="component" value="Unassembled WGS sequence"/>
</dbReference>
<keyword evidence="2" id="KW-1185">Reference proteome</keyword>
<gene>
    <name evidence="1" type="ORF">QJV37_14370</name>
</gene>
<dbReference type="EMBL" id="JASBAM010000006">
    <property type="protein sequence ID" value="MDT0115318.1"/>
    <property type="molecule type" value="Genomic_DNA"/>
</dbReference>
<evidence type="ECO:0000313" key="1">
    <source>
        <dbReference type="EMBL" id="MDT0115318.1"/>
    </source>
</evidence>
<proteinExistence type="predicted"/>
<organism evidence="1 2">
    <name type="scientific">Listeria cossartiae subsp. cayugensis</name>
    <dbReference type="NCBI Taxonomy" id="2713505"/>
    <lineage>
        <taxon>Bacteria</taxon>
        <taxon>Bacillati</taxon>
        <taxon>Bacillota</taxon>
        <taxon>Bacilli</taxon>
        <taxon>Bacillales</taxon>
        <taxon>Listeriaceae</taxon>
        <taxon>Listeria</taxon>
        <taxon>Listeria cossartiae</taxon>
    </lineage>
</organism>
<reference evidence="1 2" key="1">
    <citation type="submission" date="2023-05" db="EMBL/GenBank/DDBJ databases">
        <title>A Combination of Whole Genome Sequencing and Metagenomics Reveals Diversity of Listeria spp. in Soil Collected from the Nantahala National Forest.</title>
        <authorList>
            <person name="Wang J."/>
            <person name="Schamp C.N."/>
            <person name="Hudson L.K."/>
            <person name="Chaggar H.K."/>
            <person name="Bryan D.W."/>
            <person name="Radosevich M."/>
            <person name="Denes T.G."/>
        </authorList>
    </citation>
    <scope>NUCLEOTIDE SEQUENCE [LARGE SCALE GENOMIC DNA]</scope>
    <source>
        <strain evidence="1 2">UTK S2-0002</strain>
    </source>
</reference>
<accession>A0ABU2IRK4</accession>
<comment type="caution">
    <text evidence="1">The sequence shown here is derived from an EMBL/GenBank/DDBJ whole genome shotgun (WGS) entry which is preliminary data.</text>
</comment>
<sequence>MEHLDFSVLTDKDLTEIISGASNELFSRKRELEFKAQEARIKMRAAGVYHFQFKATANASKKPYVARLVWDKVTMKVGHKFWNDFVKTTDGSYTTVCGVFDAAEEDIFEVRKEGTHIYMTHNGELMQLCAKNDHKKTAIVHSFLAGFFDASTMLSYLDDESGEVKIINDLID</sequence>